<sequence length="196" mass="21490">TSWLTAMPGAWVLLLLVGLAGTTGRWQGQDLGRSDASVISVSNGGPWGDWAWPEMCPKGSYASGVSFKVQPLCWARTLLLRLQPWPGTDCCFSPSRWGSWTEVLWCPHQGHLVGFALQVQVPQHGFLHDEVAATNARFACSDGQVLQGPGSVWGQWGGWSHQCPKAVCGIQTRQEPAWGLKRDDTALNDLRLFCCQ</sequence>
<dbReference type="GeneTree" id="ENSGT00390000009313"/>
<dbReference type="AlphaFoldDB" id="A0A8B9CC90"/>
<dbReference type="InterPro" id="IPR036706">
    <property type="entry name" value="VOMI_sf"/>
</dbReference>
<feature type="signal peptide" evidence="1">
    <location>
        <begin position="1"/>
        <end position="24"/>
    </location>
</feature>
<feature type="chain" id="PRO_5034564308" evidence="1">
    <location>
        <begin position="25"/>
        <end position="196"/>
    </location>
</feature>
<keyword evidence="1" id="KW-0732">Signal</keyword>
<protein>
    <submittedName>
        <fullName evidence="2">Vitelline membrane outer layer 1 homolog</fullName>
    </submittedName>
</protein>
<dbReference type="GO" id="GO:0005615">
    <property type="term" value="C:extracellular space"/>
    <property type="evidence" value="ECO:0007669"/>
    <property type="project" value="TreeGrafter"/>
</dbReference>
<reference evidence="2" key="2">
    <citation type="submission" date="2025-09" db="UniProtKB">
        <authorList>
            <consortium name="Ensembl"/>
        </authorList>
    </citation>
    <scope>IDENTIFICATION</scope>
</reference>
<dbReference type="InterPro" id="IPR005515">
    <property type="entry name" value="VOMI"/>
</dbReference>
<dbReference type="Pfam" id="PF03762">
    <property type="entry name" value="VOMI"/>
    <property type="match status" value="2"/>
</dbReference>
<evidence type="ECO:0000256" key="1">
    <source>
        <dbReference type="SAM" id="SignalP"/>
    </source>
</evidence>
<dbReference type="PANTHER" id="PTHR18841">
    <property type="entry name" value="VITELLINE MEMBRANE OUTER LAYER PROTEIN I-RELATED"/>
    <property type="match status" value="1"/>
</dbReference>
<gene>
    <name evidence="2" type="primary">VMO1</name>
</gene>
<accession>A0A8B9CC90</accession>
<keyword evidence="3" id="KW-1185">Reference proteome</keyword>
<name>A0A8B9CC90_9AVES</name>
<dbReference type="Gene3D" id="2.100.10.20">
    <property type="entry name" value="Vitelline membrane outer layer protein I (VOMI)"/>
    <property type="match status" value="1"/>
</dbReference>
<reference evidence="2" key="1">
    <citation type="submission" date="2025-08" db="UniProtKB">
        <authorList>
            <consortium name="Ensembl"/>
        </authorList>
    </citation>
    <scope>IDENTIFICATION</scope>
</reference>
<proteinExistence type="predicted"/>
<evidence type="ECO:0000313" key="2">
    <source>
        <dbReference type="Ensembl" id="ENSABRP00000017900.1"/>
    </source>
</evidence>
<dbReference type="SUPFAM" id="SSF51092">
    <property type="entry name" value="Vitelline membrane outer protein-I (VMO-I)"/>
    <property type="match status" value="1"/>
</dbReference>
<organism evidence="2 3">
    <name type="scientific">Anser brachyrhynchus</name>
    <name type="common">Pink-footed goose</name>
    <dbReference type="NCBI Taxonomy" id="132585"/>
    <lineage>
        <taxon>Eukaryota</taxon>
        <taxon>Metazoa</taxon>
        <taxon>Chordata</taxon>
        <taxon>Craniata</taxon>
        <taxon>Vertebrata</taxon>
        <taxon>Euteleostomi</taxon>
        <taxon>Archelosauria</taxon>
        <taxon>Archosauria</taxon>
        <taxon>Dinosauria</taxon>
        <taxon>Saurischia</taxon>
        <taxon>Theropoda</taxon>
        <taxon>Coelurosauria</taxon>
        <taxon>Aves</taxon>
        <taxon>Neognathae</taxon>
        <taxon>Galloanserae</taxon>
        <taxon>Anseriformes</taxon>
        <taxon>Anatidae</taxon>
        <taxon>Anserinae</taxon>
        <taxon>Anser</taxon>
    </lineage>
</organism>
<dbReference type="Ensembl" id="ENSABRT00000025318.1">
    <property type="protein sequence ID" value="ENSABRP00000017900.1"/>
    <property type="gene ID" value="ENSABRG00000015465.1"/>
</dbReference>
<evidence type="ECO:0000313" key="3">
    <source>
        <dbReference type="Proteomes" id="UP000694426"/>
    </source>
</evidence>
<dbReference type="Proteomes" id="UP000694426">
    <property type="component" value="Unplaced"/>
</dbReference>
<dbReference type="PANTHER" id="PTHR18841:SF2">
    <property type="entry name" value="VITELLINE MEMBRANE OUTER LAYER PROTEIN 1 HOMOLOG"/>
    <property type="match status" value="1"/>
</dbReference>